<feature type="signal peptide" evidence="1">
    <location>
        <begin position="1"/>
        <end position="24"/>
    </location>
</feature>
<accession>A0ABM3ZJZ3</accession>
<dbReference type="Gene3D" id="3.15.10.10">
    <property type="entry name" value="Bactericidal permeability-increasing protein, domain 1"/>
    <property type="match status" value="1"/>
</dbReference>
<reference evidence="4" key="1">
    <citation type="submission" date="2025-08" db="UniProtKB">
        <authorList>
            <consortium name="RefSeq"/>
        </authorList>
    </citation>
    <scope>IDENTIFICATION</scope>
    <source>
        <tissue evidence="4">Blood</tissue>
    </source>
</reference>
<dbReference type="Pfam" id="PF01273">
    <property type="entry name" value="LBP_BPI_CETP"/>
    <property type="match status" value="1"/>
</dbReference>
<evidence type="ECO:0000313" key="3">
    <source>
        <dbReference type="Proteomes" id="UP001652622"/>
    </source>
</evidence>
<dbReference type="InterPro" id="IPR051660">
    <property type="entry name" value="BPI_fold-BPI/LBP"/>
</dbReference>
<dbReference type="PANTHER" id="PTHR46019:SF4">
    <property type="entry name" value="BPI FOLD-CONTAINING FAMILY B MEMBER 4"/>
    <property type="match status" value="1"/>
</dbReference>
<keyword evidence="3" id="KW-1185">Reference proteome</keyword>
<dbReference type="Proteomes" id="UP001652622">
    <property type="component" value="Unplaced"/>
</dbReference>
<dbReference type="GeneID" id="117666649"/>
<evidence type="ECO:0000259" key="2">
    <source>
        <dbReference type="Pfam" id="PF01273"/>
    </source>
</evidence>
<gene>
    <name evidence="4" type="primary">LOC117666649</name>
</gene>
<dbReference type="InterPro" id="IPR017943">
    <property type="entry name" value="Bactericidal_perm-incr_a/b_dom"/>
</dbReference>
<proteinExistence type="predicted"/>
<name>A0ABM3ZJZ3_PANGU</name>
<keyword evidence="1" id="KW-0732">Signal</keyword>
<organism evidence="3 4">
    <name type="scientific">Pantherophis guttatus</name>
    <name type="common">Corn snake</name>
    <name type="synonym">Elaphe guttata</name>
    <dbReference type="NCBI Taxonomy" id="94885"/>
    <lineage>
        <taxon>Eukaryota</taxon>
        <taxon>Metazoa</taxon>
        <taxon>Chordata</taxon>
        <taxon>Craniata</taxon>
        <taxon>Vertebrata</taxon>
        <taxon>Euteleostomi</taxon>
        <taxon>Lepidosauria</taxon>
        <taxon>Squamata</taxon>
        <taxon>Bifurcata</taxon>
        <taxon>Unidentata</taxon>
        <taxon>Episquamata</taxon>
        <taxon>Toxicofera</taxon>
        <taxon>Serpentes</taxon>
        <taxon>Colubroidea</taxon>
        <taxon>Colubridae</taxon>
        <taxon>Colubrinae</taxon>
        <taxon>Pantherophis</taxon>
    </lineage>
</organism>
<dbReference type="SUPFAM" id="SSF55394">
    <property type="entry name" value="Bactericidal permeability-increasing protein, BPI"/>
    <property type="match status" value="1"/>
</dbReference>
<evidence type="ECO:0000313" key="4">
    <source>
        <dbReference type="RefSeq" id="XP_060548696.1"/>
    </source>
</evidence>
<feature type="chain" id="PRO_5047279461" evidence="1">
    <location>
        <begin position="25"/>
        <end position="371"/>
    </location>
</feature>
<dbReference type="PANTHER" id="PTHR46019">
    <property type="entry name" value="BPI FOLD-CONTAINING FAMILY B MEMBER 4-RELATED"/>
    <property type="match status" value="1"/>
</dbReference>
<dbReference type="InterPro" id="IPR017942">
    <property type="entry name" value="Lipid-bd_serum_glycop_N"/>
</dbReference>
<dbReference type="RefSeq" id="XP_060548696.1">
    <property type="nucleotide sequence ID" value="XM_060692713.1"/>
</dbReference>
<feature type="domain" description="Lipid-binding serum glycoprotein N-terminal" evidence="2">
    <location>
        <begin position="216"/>
        <end position="335"/>
    </location>
</feature>
<sequence>MSTMTMAEAICMALFCCLLGPTLGLSSLQGLDSGRTRRGLFGTGLLDGVLGGGNKGSGGVLGGVLGGGDTGGGGGVLGGVLGGGDTGGGGGVLGGVLGGGDTGGGGGVLGGVLGGGGLPGGVLGGGDNSSGGVLGGVLGGGDTGVLGGVLGGDAGGGLLGGVGGLLNGTASGVLPGGGGLLNGILNQTQLVNLLTGQNGLLGLKGIFSLLGLGNGGPQEPFQWHDILNLQFIRGSWKIIHGTELILNLQTQIVMKLPVKLFRTVTVDVNMTADLAITQDKPGDLKLVLKNCRNLVVGFTVKLPPGLIASLLSNMVNSAIQNTLPAVLCPMFQAWLNIINTQLQALNSVSFGILGQIHKALSTMPISSGHFF</sequence>
<protein>
    <submittedName>
        <fullName evidence="4">Uncharacterized PE-PGRS family protein PE_PGRS46-like isoform X1</fullName>
    </submittedName>
</protein>
<evidence type="ECO:0000256" key="1">
    <source>
        <dbReference type="SAM" id="SignalP"/>
    </source>
</evidence>